<dbReference type="Proteomes" id="UP000199312">
    <property type="component" value="Unassembled WGS sequence"/>
</dbReference>
<comment type="subcellular location">
    <subcellularLocation>
        <location evidence="1 8">Cell outer membrane</location>
        <topology evidence="1 8">Multi-pass membrane protein</topology>
    </subcellularLocation>
</comment>
<dbReference type="OrthoDB" id="9759247at2"/>
<dbReference type="PANTHER" id="PTHR30069:SF49">
    <property type="entry name" value="OUTER MEMBRANE PROTEIN C"/>
    <property type="match status" value="1"/>
</dbReference>
<keyword evidence="14" id="KW-1185">Reference proteome</keyword>
<evidence type="ECO:0000256" key="8">
    <source>
        <dbReference type="PROSITE-ProRule" id="PRU01360"/>
    </source>
</evidence>
<dbReference type="InterPro" id="IPR037066">
    <property type="entry name" value="Plug_dom_sf"/>
</dbReference>
<evidence type="ECO:0000256" key="6">
    <source>
        <dbReference type="ARBA" id="ARBA00023136"/>
    </source>
</evidence>
<dbReference type="GO" id="GO:0009279">
    <property type="term" value="C:cell outer membrane"/>
    <property type="evidence" value="ECO:0007669"/>
    <property type="project" value="UniProtKB-SubCell"/>
</dbReference>
<evidence type="ECO:0000256" key="2">
    <source>
        <dbReference type="ARBA" id="ARBA00022448"/>
    </source>
</evidence>
<comment type="similarity">
    <text evidence="8 9">Belongs to the TonB-dependent receptor family.</text>
</comment>
<evidence type="ECO:0000256" key="10">
    <source>
        <dbReference type="SAM" id="SignalP"/>
    </source>
</evidence>
<dbReference type="PANTHER" id="PTHR30069">
    <property type="entry name" value="TONB-DEPENDENT OUTER MEMBRANE RECEPTOR"/>
    <property type="match status" value="1"/>
</dbReference>
<evidence type="ECO:0000256" key="5">
    <source>
        <dbReference type="ARBA" id="ARBA00023077"/>
    </source>
</evidence>
<keyword evidence="2 8" id="KW-0813">Transport</keyword>
<dbReference type="Gene3D" id="2.40.170.20">
    <property type="entry name" value="TonB-dependent receptor, beta-barrel domain"/>
    <property type="match status" value="1"/>
</dbReference>
<protein>
    <submittedName>
        <fullName evidence="13">Iron complex outermembrane recepter protein</fullName>
    </submittedName>
</protein>
<evidence type="ECO:0000313" key="13">
    <source>
        <dbReference type="EMBL" id="SFS70677.1"/>
    </source>
</evidence>
<dbReference type="InterPro" id="IPR012910">
    <property type="entry name" value="Plug_dom"/>
</dbReference>
<evidence type="ECO:0000256" key="3">
    <source>
        <dbReference type="ARBA" id="ARBA00022452"/>
    </source>
</evidence>
<dbReference type="GO" id="GO:0015344">
    <property type="term" value="F:siderophore uptake transmembrane transporter activity"/>
    <property type="evidence" value="ECO:0007669"/>
    <property type="project" value="TreeGrafter"/>
</dbReference>
<evidence type="ECO:0000313" key="14">
    <source>
        <dbReference type="Proteomes" id="UP000199312"/>
    </source>
</evidence>
<feature type="domain" description="TonB-dependent receptor plug" evidence="12">
    <location>
        <begin position="111"/>
        <end position="213"/>
    </location>
</feature>
<feature type="domain" description="TonB-dependent receptor-like beta-barrel" evidence="11">
    <location>
        <begin position="285"/>
        <end position="718"/>
    </location>
</feature>
<dbReference type="RefSeq" id="WP_090228188.1">
    <property type="nucleotide sequence ID" value="NZ_FOZP01000007.1"/>
</dbReference>
<evidence type="ECO:0000256" key="4">
    <source>
        <dbReference type="ARBA" id="ARBA00022692"/>
    </source>
</evidence>
<name>A0A1I6S164_9FLAO</name>
<keyword evidence="6 8" id="KW-0472">Membrane</keyword>
<dbReference type="InterPro" id="IPR039426">
    <property type="entry name" value="TonB-dep_rcpt-like"/>
</dbReference>
<dbReference type="PROSITE" id="PS52016">
    <property type="entry name" value="TONB_DEPENDENT_REC_3"/>
    <property type="match status" value="1"/>
</dbReference>
<keyword evidence="4 8" id="KW-0812">Transmembrane</keyword>
<keyword evidence="7 8" id="KW-0998">Cell outer membrane</keyword>
<reference evidence="14" key="1">
    <citation type="submission" date="2016-10" db="EMBL/GenBank/DDBJ databases">
        <authorList>
            <person name="Varghese N."/>
            <person name="Submissions S."/>
        </authorList>
    </citation>
    <scope>NUCLEOTIDE SEQUENCE [LARGE SCALE GENOMIC DNA]</scope>
    <source>
        <strain evidence="14">DSM 24450</strain>
    </source>
</reference>
<accession>A0A1I6S164</accession>
<keyword evidence="3 8" id="KW-1134">Transmembrane beta strand</keyword>
<dbReference type="AlphaFoldDB" id="A0A1I6S164"/>
<gene>
    <name evidence="13" type="ORF">SAMN04488006_2723</name>
</gene>
<dbReference type="SUPFAM" id="SSF56935">
    <property type="entry name" value="Porins"/>
    <property type="match status" value="1"/>
</dbReference>
<dbReference type="Gene3D" id="2.170.130.10">
    <property type="entry name" value="TonB-dependent receptor, plug domain"/>
    <property type="match status" value="1"/>
</dbReference>
<organism evidence="13 14">
    <name type="scientific">Lutibacter maritimus</name>
    <dbReference type="NCBI Taxonomy" id="593133"/>
    <lineage>
        <taxon>Bacteria</taxon>
        <taxon>Pseudomonadati</taxon>
        <taxon>Bacteroidota</taxon>
        <taxon>Flavobacteriia</taxon>
        <taxon>Flavobacteriales</taxon>
        <taxon>Flavobacteriaceae</taxon>
        <taxon>Lutibacter</taxon>
    </lineage>
</organism>
<keyword evidence="5 9" id="KW-0798">TonB box</keyword>
<feature type="signal peptide" evidence="10">
    <location>
        <begin position="1"/>
        <end position="20"/>
    </location>
</feature>
<dbReference type="GO" id="GO:0044718">
    <property type="term" value="P:siderophore transmembrane transport"/>
    <property type="evidence" value="ECO:0007669"/>
    <property type="project" value="TreeGrafter"/>
</dbReference>
<evidence type="ECO:0000259" key="12">
    <source>
        <dbReference type="Pfam" id="PF07715"/>
    </source>
</evidence>
<dbReference type="InterPro" id="IPR036942">
    <property type="entry name" value="Beta-barrel_TonB_sf"/>
</dbReference>
<evidence type="ECO:0000256" key="7">
    <source>
        <dbReference type="ARBA" id="ARBA00023237"/>
    </source>
</evidence>
<keyword evidence="10" id="KW-0732">Signal</keyword>
<dbReference type="STRING" id="593133.SAMN04488006_2723"/>
<sequence>MKNKILLTIIVLFTSILSFAQATKVSGKIIDEKTASPIEYATIRLLKNNVLAISNSNGEFTLNAEIGDKIEVSHISYKTIITNLQNQITIPLQLTQIELNEIIVAANPLQDISQSTVINETEKRISQPRSVGHLFKDISGFGITKKGAYASEPVFRSFKYEQLNVQYDGGMKVLNACPNRMDPITTHIIPEEIEKIEIIKGPFTVRFGQNFGGIINLVSKNPTKDQKGFHGSVEGGYETNGDNLVTGASALYVANKYDVYLNGSYRDFGDYKDGDGTEVPSSFKTTDYSLKVGINPTEKQRLQFSWRQSFGRDIDHAGLPMDSPYDDSFLAGIDYKIKELSDKINSFTLKVFYSYVDHLMTNENRPNFNMTDSQSPVESWTYGGKTELVIAPSDNVRIYTGIDANLVDRKGDRTRIVKMMNGMMLPTPKVFTDKIWQDASVNDIGVFAESNFKINNYTTVTTGVRADFISASIDDPEADFEALYGGNIDDQTETNISANASIKYQKNGFQTQFAIGRGVRTASMIERFINHFSVGVDPYEYVGNPNLKPEVNTQLELSLLKKFETIQIGATFFHSFLSDYIIPVVNSDIPRKFMPTTPPVVAKQFINIDEATQTGFEFSFNYKASDKISFSSEVSYTQAENKDLNEPLAHIPPFMANLGAKFEDDNYWFALSSRLVAKQAKIAPSFMEEETPGFGTLDFRAGVEPFKGFSIGFAVLNIFDKTYYEHLNFSYSNSNILSGKIYEPGRNFTTYCKYQF</sequence>
<evidence type="ECO:0000256" key="9">
    <source>
        <dbReference type="RuleBase" id="RU003357"/>
    </source>
</evidence>
<dbReference type="InterPro" id="IPR008969">
    <property type="entry name" value="CarboxyPept-like_regulatory"/>
</dbReference>
<evidence type="ECO:0000259" key="11">
    <source>
        <dbReference type="Pfam" id="PF00593"/>
    </source>
</evidence>
<proteinExistence type="inferred from homology"/>
<dbReference type="InterPro" id="IPR000531">
    <property type="entry name" value="Beta-barrel_TonB"/>
</dbReference>
<feature type="chain" id="PRO_5011694078" evidence="10">
    <location>
        <begin position="21"/>
        <end position="756"/>
    </location>
</feature>
<dbReference type="Pfam" id="PF00593">
    <property type="entry name" value="TonB_dep_Rec_b-barrel"/>
    <property type="match status" value="1"/>
</dbReference>
<dbReference type="Pfam" id="PF07715">
    <property type="entry name" value="Plug"/>
    <property type="match status" value="1"/>
</dbReference>
<evidence type="ECO:0000256" key="1">
    <source>
        <dbReference type="ARBA" id="ARBA00004571"/>
    </source>
</evidence>
<dbReference type="SUPFAM" id="SSF49464">
    <property type="entry name" value="Carboxypeptidase regulatory domain-like"/>
    <property type="match status" value="1"/>
</dbReference>
<dbReference type="Pfam" id="PF13715">
    <property type="entry name" value="CarbopepD_reg_2"/>
    <property type="match status" value="1"/>
</dbReference>
<dbReference type="EMBL" id="FOZP01000007">
    <property type="protein sequence ID" value="SFS70677.1"/>
    <property type="molecule type" value="Genomic_DNA"/>
</dbReference>